<reference evidence="1 3" key="1">
    <citation type="journal article" date="2014" name="BMC Genomics">
        <title>Genome sequence of Anopheles sinensis provides insight into genetics basis of mosquito competence for malaria parasites.</title>
        <authorList>
            <person name="Zhou D."/>
            <person name="Zhang D."/>
            <person name="Ding G."/>
            <person name="Shi L."/>
            <person name="Hou Q."/>
            <person name="Ye Y."/>
            <person name="Xu Y."/>
            <person name="Zhou H."/>
            <person name="Xiong C."/>
            <person name="Li S."/>
            <person name="Yu J."/>
            <person name="Hong S."/>
            <person name="Yu X."/>
            <person name="Zou P."/>
            <person name="Chen C."/>
            <person name="Chang X."/>
            <person name="Wang W."/>
            <person name="Lv Y."/>
            <person name="Sun Y."/>
            <person name="Ma L."/>
            <person name="Shen B."/>
            <person name="Zhu C."/>
        </authorList>
    </citation>
    <scope>NUCLEOTIDE SEQUENCE [LARGE SCALE GENOMIC DNA]</scope>
</reference>
<dbReference type="EMBL" id="KE525370">
    <property type="protein sequence ID" value="KFB52300.1"/>
    <property type="molecule type" value="Genomic_DNA"/>
</dbReference>
<accession>A0A084WQ06</accession>
<dbReference type="Proteomes" id="UP000030765">
    <property type="component" value="Unassembled WGS sequence"/>
</dbReference>
<protein>
    <submittedName>
        <fullName evidence="1 2">Uncharacterized protein</fullName>
    </submittedName>
</protein>
<dbReference type="AlphaFoldDB" id="A0A084WQ06"/>
<name>A0A084WQ06_ANOSI</name>
<reference evidence="2" key="2">
    <citation type="submission" date="2020-05" db="UniProtKB">
        <authorList>
            <consortium name="EnsemblMetazoa"/>
        </authorList>
    </citation>
    <scope>IDENTIFICATION</scope>
</reference>
<organism evidence="1">
    <name type="scientific">Anopheles sinensis</name>
    <name type="common">Mosquito</name>
    <dbReference type="NCBI Taxonomy" id="74873"/>
    <lineage>
        <taxon>Eukaryota</taxon>
        <taxon>Metazoa</taxon>
        <taxon>Ecdysozoa</taxon>
        <taxon>Arthropoda</taxon>
        <taxon>Hexapoda</taxon>
        <taxon>Insecta</taxon>
        <taxon>Pterygota</taxon>
        <taxon>Neoptera</taxon>
        <taxon>Endopterygota</taxon>
        <taxon>Diptera</taxon>
        <taxon>Nematocera</taxon>
        <taxon>Culicoidea</taxon>
        <taxon>Culicidae</taxon>
        <taxon>Anophelinae</taxon>
        <taxon>Anopheles</taxon>
    </lineage>
</organism>
<evidence type="ECO:0000313" key="2">
    <source>
        <dbReference type="EnsemblMetazoa" id="ASIC020532-PA"/>
    </source>
</evidence>
<dbReference type="VEuPathDB" id="VectorBase:ASIC020532"/>
<dbReference type="EnsemblMetazoa" id="ASIC020532-RA">
    <property type="protein sequence ID" value="ASIC020532-PA"/>
    <property type="gene ID" value="ASIC020532"/>
</dbReference>
<evidence type="ECO:0000313" key="3">
    <source>
        <dbReference type="Proteomes" id="UP000030765"/>
    </source>
</evidence>
<dbReference type="EMBL" id="ATLV01025152">
    <property type="status" value="NOT_ANNOTATED_CDS"/>
    <property type="molecule type" value="Genomic_DNA"/>
</dbReference>
<proteinExistence type="predicted"/>
<keyword evidence="3" id="KW-1185">Reference proteome</keyword>
<gene>
    <name evidence="1" type="ORF">ZHAS_00020532</name>
</gene>
<evidence type="ECO:0000313" key="1">
    <source>
        <dbReference type="EMBL" id="KFB52300.1"/>
    </source>
</evidence>
<sequence length="62" mass="7076">MVAWNGHLSSEVRRIQLSDEYGTSGQRCNPIATPLWKLGQRPAYGSRSLFSFYSIRISMAQR</sequence>